<dbReference type="InterPro" id="IPR002213">
    <property type="entry name" value="UDP_glucos_trans"/>
</dbReference>
<dbReference type="OrthoDB" id="5835829at2759"/>
<dbReference type="Gene3D" id="3.40.50.2000">
    <property type="entry name" value="Glycogen Phosphorylase B"/>
    <property type="match status" value="2"/>
</dbReference>
<sequence length="472" mass="52081">MGPMRKVLFLTNSELGQCNVAFAVAEEFLRRGEFAVHLGSYSPLAGPVDELNKRVDCGRSVEFHEIPGPSMTDLAVHSNVGLLFHRPGVKGATQGFRKVATAMKNWRPSEYHKAYKSCIAMIDKLRPDIVVIDPILHVGLDACRSAKARVAILWPVPLKDVVIAIQPKAGILWKYPVTGSGYPFPLPWKLIFNNIYLVFRVVMTLATGKSEPDELEDGKKPEGRSPFPLVNAYSKDSLSLTPAFKELDFPLHVPNNVISCGPILRQCQPLSTADPELEAWLTKPTVLISLGSHVRLSEFIAVQMAMGVRTVIQKRPDLRVLWKLMYDWESSDEFQKVLGSSITVGSVKVVSWIQADIMSVLDTGRITTYVHHGGANSYFEACKVGVPQVVLPQWLDTYDCATRVEWLGIGINGSRSAAPGVKAEEFSKALLHVLSDEGIHAKSAAVKKLCEGEGRIEAHDRIVEFVHISSHA</sequence>
<protein>
    <recommendedName>
        <fullName evidence="3">Erythromycin biosynthesis protein CIII-like C-terminal domain-containing protein</fullName>
    </recommendedName>
</protein>
<dbReference type="AlphaFoldDB" id="A0A0F7TQU8"/>
<dbReference type="GO" id="GO:0016758">
    <property type="term" value="F:hexosyltransferase activity"/>
    <property type="evidence" value="ECO:0007669"/>
    <property type="project" value="UniProtKB-ARBA"/>
</dbReference>
<keyword evidence="1" id="KW-0328">Glycosyltransferase</keyword>
<dbReference type="InterPro" id="IPR050271">
    <property type="entry name" value="UDP-glycosyltransferase"/>
</dbReference>
<feature type="domain" description="Erythromycin biosynthesis protein CIII-like C-terminal" evidence="3">
    <location>
        <begin position="346"/>
        <end position="447"/>
    </location>
</feature>
<keyword evidence="5" id="KW-1185">Reference proteome</keyword>
<dbReference type="Proteomes" id="UP000042958">
    <property type="component" value="Unassembled WGS sequence"/>
</dbReference>
<evidence type="ECO:0000313" key="5">
    <source>
        <dbReference type="Proteomes" id="UP000042958"/>
    </source>
</evidence>
<evidence type="ECO:0000259" key="3">
    <source>
        <dbReference type="Pfam" id="PF06722"/>
    </source>
</evidence>
<proteinExistence type="predicted"/>
<dbReference type="PANTHER" id="PTHR48043:SF145">
    <property type="entry name" value="FI06409P-RELATED"/>
    <property type="match status" value="1"/>
</dbReference>
<dbReference type="PANTHER" id="PTHR48043">
    <property type="entry name" value="EG:EG0003.4 PROTEIN-RELATED"/>
    <property type="match status" value="1"/>
</dbReference>
<evidence type="ECO:0000256" key="2">
    <source>
        <dbReference type="ARBA" id="ARBA00022679"/>
    </source>
</evidence>
<name>A0A0F7TQU8_PENBI</name>
<dbReference type="CDD" id="cd03784">
    <property type="entry name" value="GT1_Gtf-like"/>
    <property type="match status" value="1"/>
</dbReference>
<dbReference type="Pfam" id="PF06722">
    <property type="entry name" value="EryCIII-like_C"/>
    <property type="match status" value="1"/>
</dbReference>
<dbReference type="EMBL" id="CDHK01000005">
    <property type="protein sequence ID" value="CEJ57362.1"/>
    <property type="molecule type" value="Genomic_DNA"/>
</dbReference>
<organism evidence="4 5">
    <name type="scientific">Penicillium brasilianum</name>
    <dbReference type="NCBI Taxonomy" id="104259"/>
    <lineage>
        <taxon>Eukaryota</taxon>
        <taxon>Fungi</taxon>
        <taxon>Dikarya</taxon>
        <taxon>Ascomycota</taxon>
        <taxon>Pezizomycotina</taxon>
        <taxon>Eurotiomycetes</taxon>
        <taxon>Eurotiomycetidae</taxon>
        <taxon>Eurotiales</taxon>
        <taxon>Aspergillaceae</taxon>
        <taxon>Penicillium</taxon>
    </lineage>
</organism>
<evidence type="ECO:0000256" key="1">
    <source>
        <dbReference type="ARBA" id="ARBA00022676"/>
    </source>
</evidence>
<gene>
    <name evidence="4" type="ORF">PMG11_06057</name>
</gene>
<dbReference type="STRING" id="104259.A0A0F7TQU8"/>
<evidence type="ECO:0000313" key="4">
    <source>
        <dbReference type="EMBL" id="CEJ57362.1"/>
    </source>
</evidence>
<keyword evidence="2" id="KW-0808">Transferase</keyword>
<dbReference type="GO" id="GO:0008194">
    <property type="term" value="F:UDP-glycosyltransferase activity"/>
    <property type="evidence" value="ECO:0007669"/>
    <property type="project" value="InterPro"/>
</dbReference>
<accession>A0A0F7TQU8</accession>
<dbReference type="SUPFAM" id="SSF53756">
    <property type="entry name" value="UDP-Glycosyltransferase/glycogen phosphorylase"/>
    <property type="match status" value="1"/>
</dbReference>
<dbReference type="InterPro" id="IPR010610">
    <property type="entry name" value="EryCIII-like_C"/>
</dbReference>
<reference evidence="5" key="1">
    <citation type="journal article" date="2015" name="Genome Announc.">
        <title>Draft genome sequence of the fungus Penicillium brasilianum MG11.</title>
        <authorList>
            <person name="Horn F."/>
            <person name="Linde J."/>
            <person name="Mattern D.J."/>
            <person name="Walther G."/>
            <person name="Guthke R."/>
            <person name="Brakhage A.A."/>
            <person name="Valiante V."/>
        </authorList>
    </citation>
    <scope>NUCLEOTIDE SEQUENCE [LARGE SCALE GENOMIC DNA]</scope>
    <source>
        <strain evidence="5">MG11</strain>
    </source>
</reference>